<dbReference type="SMART" id="SM00116">
    <property type="entry name" value="CBS"/>
    <property type="match status" value="1"/>
</dbReference>
<dbReference type="AlphaFoldDB" id="A0ABD3P5K6"/>
<accession>A0ABD3P5K6</accession>
<keyword evidence="6" id="KW-1185">Reference proteome</keyword>
<evidence type="ECO:0000313" key="6">
    <source>
        <dbReference type="Proteomes" id="UP001516023"/>
    </source>
</evidence>
<sequence>MSSSVCNVCDQFVLRMAPESSSNWEGLFCELCNYDSDEDGAISLEEEDELPPAPANAPPTASAITSDGRKHNKQRLLLISSRGVTARYRHLLEDLRTLIPHAKKESKLDVGKNYSGSGNGPNAASSSPPPPKPTSKSAAEEEDGGDGKTKGKVELRLVGFVSSFDFLPREEGGLVTLGDMEDSETARRILGQTVREIMTRNLVTVTTNDLMKTAAKVMAKHRLHVLPVVDVHRGNLVGVISAKDVMRDVMKTVNKALPSEEDFSQRMANFEP</sequence>
<dbReference type="Gene3D" id="3.10.580.10">
    <property type="entry name" value="CBS-domain"/>
    <property type="match status" value="1"/>
</dbReference>
<dbReference type="Proteomes" id="UP001516023">
    <property type="component" value="Unassembled WGS sequence"/>
</dbReference>
<dbReference type="PANTHER" id="PTHR43080:SF2">
    <property type="entry name" value="CBS DOMAIN-CONTAINING PROTEIN"/>
    <property type="match status" value="1"/>
</dbReference>
<dbReference type="Pfam" id="PF00571">
    <property type="entry name" value="CBS"/>
    <property type="match status" value="1"/>
</dbReference>
<name>A0ABD3P5K6_9STRA</name>
<comment type="caution">
    <text evidence="5">The sequence shown here is derived from an EMBL/GenBank/DDBJ whole genome shotgun (WGS) entry which is preliminary data.</text>
</comment>
<dbReference type="InterPro" id="IPR051257">
    <property type="entry name" value="Diverse_CBS-Domain"/>
</dbReference>
<feature type="region of interest" description="Disordered" evidence="3">
    <location>
        <begin position="109"/>
        <end position="151"/>
    </location>
</feature>
<dbReference type="SUPFAM" id="SSF54631">
    <property type="entry name" value="CBS-domain pair"/>
    <property type="match status" value="1"/>
</dbReference>
<evidence type="ECO:0000259" key="4">
    <source>
        <dbReference type="PROSITE" id="PS51371"/>
    </source>
</evidence>
<dbReference type="PROSITE" id="PS51371">
    <property type="entry name" value="CBS"/>
    <property type="match status" value="1"/>
</dbReference>
<feature type="region of interest" description="Disordered" evidence="3">
    <location>
        <begin position="47"/>
        <end position="69"/>
    </location>
</feature>
<reference evidence="5 6" key="1">
    <citation type="journal article" date="2020" name="G3 (Bethesda)">
        <title>Improved Reference Genome for Cyclotella cryptica CCMP332, a Model for Cell Wall Morphogenesis, Salinity Adaptation, and Lipid Production in Diatoms (Bacillariophyta).</title>
        <authorList>
            <person name="Roberts W.R."/>
            <person name="Downey K.M."/>
            <person name="Ruck E.C."/>
            <person name="Traller J.C."/>
            <person name="Alverson A.J."/>
        </authorList>
    </citation>
    <scope>NUCLEOTIDE SEQUENCE [LARGE SCALE GENOMIC DNA]</scope>
    <source>
        <strain evidence="5 6">CCMP332</strain>
    </source>
</reference>
<dbReference type="InterPro" id="IPR000644">
    <property type="entry name" value="CBS_dom"/>
</dbReference>
<feature type="domain" description="CBS" evidence="4">
    <location>
        <begin position="198"/>
        <end position="257"/>
    </location>
</feature>
<dbReference type="PANTHER" id="PTHR43080">
    <property type="entry name" value="CBS DOMAIN-CONTAINING PROTEIN CBSX3, MITOCHONDRIAL"/>
    <property type="match status" value="1"/>
</dbReference>
<evidence type="ECO:0000256" key="1">
    <source>
        <dbReference type="ARBA" id="ARBA00023122"/>
    </source>
</evidence>
<evidence type="ECO:0000256" key="3">
    <source>
        <dbReference type="SAM" id="MobiDB-lite"/>
    </source>
</evidence>
<keyword evidence="1 2" id="KW-0129">CBS domain</keyword>
<proteinExistence type="predicted"/>
<dbReference type="InterPro" id="IPR046342">
    <property type="entry name" value="CBS_dom_sf"/>
</dbReference>
<gene>
    <name evidence="5" type="ORF">HJC23_002591</name>
</gene>
<evidence type="ECO:0000256" key="2">
    <source>
        <dbReference type="PROSITE-ProRule" id="PRU00703"/>
    </source>
</evidence>
<dbReference type="EMBL" id="JABMIG020000279">
    <property type="protein sequence ID" value="KAL3782691.1"/>
    <property type="molecule type" value="Genomic_DNA"/>
</dbReference>
<protein>
    <recommendedName>
        <fullName evidence="4">CBS domain-containing protein</fullName>
    </recommendedName>
</protein>
<organism evidence="5 6">
    <name type="scientific">Cyclotella cryptica</name>
    <dbReference type="NCBI Taxonomy" id="29204"/>
    <lineage>
        <taxon>Eukaryota</taxon>
        <taxon>Sar</taxon>
        <taxon>Stramenopiles</taxon>
        <taxon>Ochrophyta</taxon>
        <taxon>Bacillariophyta</taxon>
        <taxon>Coscinodiscophyceae</taxon>
        <taxon>Thalassiosirophycidae</taxon>
        <taxon>Stephanodiscales</taxon>
        <taxon>Stephanodiscaceae</taxon>
        <taxon>Cyclotella</taxon>
    </lineage>
</organism>
<evidence type="ECO:0000313" key="5">
    <source>
        <dbReference type="EMBL" id="KAL3782691.1"/>
    </source>
</evidence>